<dbReference type="Proteomes" id="UP001202281">
    <property type="component" value="Unassembled WGS sequence"/>
</dbReference>
<dbReference type="InterPro" id="IPR029082">
    <property type="entry name" value="Imm35"/>
</dbReference>
<protein>
    <submittedName>
        <fullName evidence="2">YrhB family protein</fullName>
    </submittedName>
</protein>
<proteinExistence type="predicted"/>
<dbReference type="EMBL" id="JALHLG010000036">
    <property type="protein sequence ID" value="MCJ2188529.1"/>
    <property type="molecule type" value="Genomic_DNA"/>
</dbReference>
<reference evidence="2 3" key="1">
    <citation type="submission" date="2022-04" db="EMBL/GenBank/DDBJ databases">
        <title>Identification of a novel bacterium isolated from mangrove sediments.</title>
        <authorList>
            <person name="Pan X."/>
        </authorList>
    </citation>
    <scope>NUCLEOTIDE SEQUENCE [LARGE SCALE GENOMIC DNA]</scope>
    <source>
        <strain evidence="2 3">B2638</strain>
    </source>
</reference>
<gene>
    <name evidence="2" type="ORF">MTR66_17105</name>
</gene>
<organism evidence="2 3">
    <name type="scientific">Novosphingobium beihaiensis</name>
    <dbReference type="NCBI Taxonomy" id="2930389"/>
    <lineage>
        <taxon>Bacteria</taxon>
        <taxon>Pseudomonadati</taxon>
        <taxon>Pseudomonadota</taxon>
        <taxon>Alphaproteobacteria</taxon>
        <taxon>Sphingomonadales</taxon>
        <taxon>Sphingomonadaceae</taxon>
        <taxon>Novosphingobium</taxon>
    </lineage>
</organism>
<evidence type="ECO:0000259" key="1">
    <source>
        <dbReference type="Pfam" id="PF15567"/>
    </source>
</evidence>
<dbReference type="Pfam" id="PF15567">
    <property type="entry name" value="Imm35"/>
    <property type="match status" value="1"/>
</dbReference>
<sequence>MDQKVAASAFRNFLLHKQTEIGEPLAPVSSAQRLSSGWSFFYQSQAYIASGDFGEMLVGQGPVIICDDGRIIEGGSLNHDPEALLAR</sequence>
<dbReference type="RefSeq" id="WP_243923278.1">
    <property type="nucleotide sequence ID" value="NZ_JALHLG010000036.1"/>
</dbReference>
<evidence type="ECO:0000313" key="3">
    <source>
        <dbReference type="Proteomes" id="UP001202281"/>
    </source>
</evidence>
<name>A0ABT0BU08_9SPHN</name>
<evidence type="ECO:0000313" key="2">
    <source>
        <dbReference type="EMBL" id="MCJ2188529.1"/>
    </source>
</evidence>
<keyword evidence="3" id="KW-1185">Reference proteome</keyword>
<accession>A0ABT0BU08</accession>
<feature type="domain" description="Immunity protein 35" evidence="1">
    <location>
        <begin position="27"/>
        <end position="70"/>
    </location>
</feature>
<comment type="caution">
    <text evidence="2">The sequence shown here is derived from an EMBL/GenBank/DDBJ whole genome shotgun (WGS) entry which is preliminary data.</text>
</comment>